<proteinExistence type="predicted"/>
<feature type="compositionally biased region" description="Basic and acidic residues" evidence="1">
    <location>
        <begin position="96"/>
        <end position="106"/>
    </location>
</feature>
<keyword evidence="2" id="KW-0472">Membrane</keyword>
<evidence type="ECO:0000313" key="4">
    <source>
        <dbReference type="Proteomes" id="UP000245910"/>
    </source>
</evidence>
<accession>A0A2L2TWM9</accession>
<feature type="region of interest" description="Disordered" evidence="1">
    <location>
        <begin position="45"/>
        <end position="134"/>
    </location>
</feature>
<keyword evidence="2" id="KW-0812">Transmembrane</keyword>
<reference evidence="4" key="1">
    <citation type="submission" date="2014-10" db="EMBL/GenBank/DDBJ databases">
        <authorList>
            <person name="King R."/>
        </authorList>
    </citation>
    <scope>NUCLEOTIDE SEQUENCE [LARGE SCALE GENOMIC DNA]</scope>
    <source>
        <strain evidence="4">A3/5</strain>
    </source>
</reference>
<keyword evidence="2" id="KW-1133">Transmembrane helix</keyword>
<dbReference type="EMBL" id="LN649229">
    <property type="protein sequence ID" value="CEI66140.1"/>
    <property type="molecule type" value="Genomic_DNA"/>
</dbReference>
<dbReference type="Proteomes" id="UP000245910">
    <property type="component" value="Chromosome I"/>
</dbReference>
<organism evidence="3 4">
    <name type="scientific">Fusarium venenatum</name>
    <dbReference type="NCBI Taxonomy" id="56646"/>
    <lineage>
        <taxon>Eukaryota</taxon>
        <taxon>Fungi</taxon>
        <taxon>Dikarya</taxon>
        <taxon>Ascomycota</taxon>
        <taxon>Pezizomycotina</taxon>
        <taxon>Sordariomycetes</taxon>
        <taxon>Hypocreomycetidae</taxon>
        <taxon>Hypocreales</taxon>
        <taxon>Nectriaceae</taxon>
        <taxon>Fusarium</taxon>
    </lineage>
</organism>
<feature type="transmembrane region" description="Helical" evidence="2">
    <location>
        <begin position="15"/>
        <end position="37"/>
    </location>
</feature>
<name>A0A2L2TWM9_9HYPO</name>
<evidence type="ECO:0000313" key="3">
    <source>
        <dbReference type="EMBL" id="CEI66140.1"/>
    </source>
</evidence>
<evidence type="ECO:0000256" key="1">
    <source>
        <dbReference type="SAM" id="MobiDB-lite"/>
    </source>
</evidence>
<dbReference type="AlphaFoldDB" id="A0A2L2TWM9"/>
<feature type="compositionally biased region" description="Polar residues" evidence="1">
    <location>
        <begin position="112"/>
        <end position="121"/>
    </location>
</feature>
<evidence type="ECO:0000256" key="2">
    <source>
        <dbReference type="SAM" id="Phobius"/>
    </source>
</evidence>
<sequence>MESISESDSESGPDIAKIVGPVVPSVVLLILLSFLGLPRRAAIGPAANEEEPKENKPQLHSGCITRPRFELEGSTLMVPNGTSHKKDKAEMSANEPEAHEMSTDKKILRKPVSTQNTSGTWLSKDRQDSNSLDE</sequence>
<keyword evidence="4" id="KW-1185">Reference proteome</keyword>
<protein>
    <submittedName>
        <fullName evidence="3">Uncharacterized protein</fullName>
    </submittedName>
</protein>